<keyword evidence="1" id="KW-0472">Membrane</keyword>
<name>A0A1M6LHN1_9FIRM</name>
<dbReference type="STRING" id="1123349.SAMN02744037_00636"/>
<keyword evidence="1" id="KW-0812">Transmembrane</keyword>
<dbReference type="EMBL" id="FRAE01000011">
    <property type="protein sequence ID" value="SHJ70701.1"/>
    <property type="molecule type" value="Genomic_DNA"/>
</dbReference>
<evidence type="ECO:0000313" key="3">
    <source>
        <dbReference type="Proteomes" id="UP000242497"/>
    </source>
</evidence>
<proteinExistence type="predicted"/>
<dbReference type="Gene3D" id="3.30.450.20">
    <property type="entry name" value="PAS domain"/>
    <property type="match status" value="1"/>
</dbReference>
<gene>
    <name evidence="2" type="ORF">SAMN02744037_00636</name>
</gene>
<evidence type="ECO:0000256" key="1">
    <source>
        <dbReference type="SAM" id="Phobius"/>
    </source>
</evidence>
<reference evidence="3" key="1">
    <citation type="submission" date="2016-11" db="EMBL/GenBank/DDBJ databases">
        <authorList>
            <person name="Varghese N."/>
            <person name="Submissions S."/>
        </authorList>
    </citation>
    <scope>NUCLEOTIDE SEQUENCE [LARGE SCALE GENOMIC DNA]</scope>
    <source>
        <strain evidence="3">DSM 15518</strain>
    </source>
</reference>
<dbReference type="AlphaFoldDB" id="A0A1M6LHN1"/>
<evidence type="ECO:0000313" key="2">
    <source>
        <dbReference type="EMBL" id="SHJ70701.1"/>
    </source>
</evidence>
<dbReference type="SUPFAM" id="SSF103190">
    <property type="entry name" value="Sensory domain-like"/>
    <property type="match status" value="1"/>
</dbReference>
<dbReference type="OrthoDB" id="1910798at2"/>
<accession>A0A1M6LHN1</accession>
<keyword evidence="3" id="KW-1185">Reference proteome</keyword>
<dbReference type="Proteomes" id="UP000242497">
    <property type="component" value="Unassembled WGS sequence"/>
</dbReference>
<protein>
    <submittedName>
        <fullName evidence="2">Uncharacterized protein</fullName>
    </submittedName>
</protein>
<dbReference type="InterPro" id="IPR029151">
    <property type="entry name" value="Sensor-like_sf"/>
</dbReference>
<organism evidence="2 3">
    <name type="scientific">Tepidibacter formicigenes DSM 15518</name>
    <dbReference type="NCBI Taxonomy" id="1123349"/>
    <lineage>
        <taxon>Bacteria</taxon>
        <taxon>Bacillati</taxon>
        <taxon>Bacillota</taxon>
        <taxon>Clostridia</taxon>
        <taxon>Peptostreptococcales</taxon>
        <taxon>Peptostreptococcaceae</taxon>
        <taxon>Tepidibacter</taxon>
    </lineage>
</organism>
<keyword evidence="1" id="KW-1133">Transmembrane helix</keyword>
<feature type="transmembrane region" description="Helical" evidence="1">
    <location>
        <begin position="12"/>
        <end position="30"/>
    </location>
</feature>
<dbReference type="PROSITE" id="PS51257">
    <property type="entry name" value="PROKAR_LIPOPROTEIN"/>
    <property type="match status" value="1"/>
</dbReference>
<sequence>MLKLNNKYTHITILITVSILPTIIACVWFFNIDKKTTVDLTIKSLYTIGTEQEKKIADWFNNIVYDMNFLKEINSVKNLEKEKLAQIIEYIKTNRDIYKDIFILDKDFNIIYGYNYNNENFKEKKHVRDAIAGNTSFSDIIFSSSDTFIEVTVPIYNNSSIIGVICSKINISSLNSIMQFSRLMNESTESYIVDKHGTFITESRFIPDAIGKKRVDIANVKLNIDYSNETPYLDYRHTPVYGLYFNLPYNNWTLIIEQDASDIHSNNNEIMKTGEILSVLEIVLVGIFQKFLKTKFKIPEEDENDEN</sequence>
<dbReference type="RefSeq" id="WP_072887211.1">
    <property type="nucleotide sequence ID" value="NZ_FRAE01000011.1"/>
</dbReference>